<dbReference type="PROSITE" id="PS50181">
    <property type="entry name" value="FBOX"/>
    <property type="match status" value="1"/>
</dbReference>
<feature type="compositionally biased region" description="Basic and acidic residues" evidence="1">
    <location>
        <begin position="47"/>
        <end position="58"/>
    </location>
</feature>
<evidence type="ECO:0000313" key="3">
    <source>
        <dbReference type="EMBL" id="KAK4501978.1"/>
    </source>
</evidence>
<name>A0ABR0EL87_ZASCE</name>
<dbReference type="InterPro" id="IPR036047">
    <property type="entry name" value="F-box-like_dom_sf"/>
</dbReference>
<sequence length="491" mass="54791">MSSRDLAARSRIARCSPLSCDSLKHAKDAVKANQLTAAPSAGNESENDSKKVIQDPKMARRKAANSSKTRSSKRIRDQAKPMGEDSTVKLLDLPIEMLAMIADFLDGKDLLVLRLTHNLLTAAADDAFARAFFTHRKHLFTNYSLKVLANITFRPNWVRKMRTIEFCTVELDRKKFGSDRSVAGKHRTRGAERRETIYAKFDEETQADDGKQNLLCTILDMLDDLPEPVEIALSPGFNPNSAKGYFGLSELLGELDAKLSVNDLMPGDCNKAFMCLVMAMHEVDFAPAHCSFTMADLELSSFDSLLHNAPTCPEMWSFLVMLDLGLDHPRHMWHAPHTLALEAFFAEATNLMYLSLQFNNDPPLPSSPEANCIKWLLGATAHMKLDHLSLMEASTNTADLVALATAQADQLRRLRLNAINLPNSECWSAVFSSLKELDLDTLSIDRLTTGPDEDLRLLVDDKGEEQIEVEGKESVMKALDELTNDPYYIEI</sequence>
<reference evidence="3 4" key="1">
    <citation type="journal article" date="2023" name="G3 (Bethesda)">
        <title>A chromosome-level genome assembly of Zasmidium syzygii isolated from banana leaves.</title>
        <authorList>
            <person name="van Westerhoven A.C."/>
            <person name="Mehrabi R."/>
            <person name="Talebi R."/>
            <person name="Steentjes M.B.F."/>
            <person name="Corcolon B."/>
            <person name="Chong P.A."/>
            <person name="Kema G.H.J."/>
            <person name="Seidl M.F."/>
        </authorList>
    </citation>
    <scope>NUCLEOTIDE SEQUENCE [LARGE SCALE GENOMIC DNA]</scope>
    <source>
        <strain evidence="3 4">P124</strain>
    </source>
</reference>
<evidence type="ECO:0000313" key="4">
    <source>
        <dbReference type="Proteomes" id="UP001305779"/>
    </source>
</evidence>
<evidence type="ECO:0000256" key="1">
    <source>
        <dbReference type="SAM" id="MobiDB-lite"/>
    </source>
</evidence>
<comment type="caution">
    <text evidence="3">The sequence shown here is derived from an EMBL/GenBank/DDBJ whole genome shotgun (WGS) entry which is preliminary data.</text>
</comment>
<feature type="region of interest" description="Disordered" evidence="1">
    <location>
        <begin position="34"/>
        <end position="81"/>
    </location>
</feature>
<accession>A0ABR0EL87</accession>
<evidence type="ECO:0000259" key="2">
    <source>
        <dbReference type="PROSITE" id="PS50181"/>
    </source>
</evidence>
<proteinExistence type="predicted"/>
<protein>
    <recommendedName>
        <fullName evidence="2">F-box domain-containing protein</fullName>
    </recommendedName>
</protein>
<organism evidence="3 4">
    <name type="scientific">Zasmidium cellare</name>
    <name type="common">Wine cellar mold</name>
    <name type="synonym">Racodium cellare</name>
    <dbReference type="NCBI Taxonomy" id="395010"/>
    <lineage>
        <taxon>Eukaryota</taxon>
        <taxon>Fungi</taxon>
        <taxon>Dikarya</taxon>
        <taxon>Ascomycota</taxon>
        <taxon>Pezizomycotina</taxon>
        <taxon>Dothideomycetes</taxon>
        <taxon>Dothideomycetidae</taxon>
        <taxon>Mycosphaerellales</taxon>
        <taxon>Mycosphaerellaceae</taxon>
        <taxon>Zasmidium</taxon>
    </lineage>
</organism>
<dbReference type="Proteomes" id="UP001305779">
    <property type="component" value="Unassembled WGS sequence"/>
</dbReference>
<dbReference type="SUPFAM" id="SSF81383">
    <property type="entry name" value="F-box domain"/>
    <property type="match status" value="1"/>
</dbReference>
<dbReference type="EMBL" id="JAXOVC010000005">
    <property type="protein sequence ID" value="KAK4501978.1"/>
    <property type="molecule type" value="Genomic_DNA"/>
</dbReference>
<dbReference type="InterPro" id="IPR001810">
    <property type="entry name" value="F-box_dom"/>
</dbReference>
<keyword evidence="4" id="KW-1185">Reference proteome</keyword>
<feature type="domain" description="F-box" evidence="2">
    <location>
        <begin position="87"/>
        <end position="136"/>
    </location>
</feature>
<gene>
    <name evidence="3" type="ORF">PRZ48_007788</name>
</gene>